<name>A0AAV9XM34_9PEZI</name>
<sequence>MTLLDIFRKKDRDPPKRIEPEDTTTKDKASDLPSTEKKLRRGSTSSSSISSLSSDDSQSHPPSYNSHAPYPAGPAQPPANIVPTAQNAGMAVGGAGAVITDNSLGAGIVDGLVVGNIVGRTVQSAQNHAYWKDRQQQYLAGDETAAMGPSSRSKRQEKREQRRKERWARRAARAE</sequence>
<proteinExistence type="predicted"/>
<dbReference type="EMBL" id="JAVHJO010000002">
    <property type="protein sequence ID" value="KAK6543004.1"/>
    <property type="molecule type" value="Genomic_DNA"/>
</dbReference>
<dbReference type="AlphaFoldDB" id="A0AAV9XM34"/>
<dbReference type="Proteomes" id="UP001365542">
    <property type="component" value="Unassembled WGS sequence"/>
</dbReference>
<evidence type="ECO:0000313" key="3">
    <source>
        <dbReference type="Proteomes" id="UP001365542"/>
    </source>
</evidence>
<reference evidence="2 3" key="1">
    <citation type="submission" date="2019-10" db="EMBL/GenBank/DDBJ databases">
        <authorList>
            <person name="Palmer J.M."/>
        </authorList>
    </citation>
    <scope>NUCLEOTIDE SEQUENCE [LARGE SCALE GENOMIC DNA]</scope>
    <source>
        <strain evidence="2 3">TWF694</strain>
    </source>
</reference>
<evidence type="ECO:0000256" key="1">
    <source>
        <dbReference type="SAM" id="MobiDB-lite"/>
    </source>
</evidence>
<gene>
    <name evidence="2" type="ORF">TWF694_006935</name>
</gene>
<organism evidence="2 3">
    <name type="scientific">Orbilia ellipsospora</name>
    <dbReference type="NCBI Taxonomy" id="2528407"/>
    <lineage>
        <taxon>Eukaryota</taxon>
        <taxon>Fungi</taxon>
        <taxon>Dikarya</taxon>
        <taxon>Ascomycota</taxon>
        <taxon>Pezizomycotina</taxon>
        <taxon>Orbiliomycetes</taxon>
        <taxon>Orbiliales</taxon>
        <taxon>Orbiliaceae</taxon>
        <taxon>Orbilia</taxon>
    </lineage>
</organism>
<accession>A0AAV9XM34</accession>
<feature type="region of interest" description="Disordered" evidence="1">
    <location>
        <begin position="1"/>
        <end position="82"/>
    </location>
</feature>
<protein>
    <submittedName>
        <fullName evidence="2">Uncharacterized protein</fullName>
    </submittedName>
</protein>
<feature type="compositionally biased region" description="Basic and acidic residues" evidence="1">
    <location>
        <begin position="1"/>
        <end position="37"/>
    </location>
</feature>
<evidence type="ECO:0000313" key="2">
    <source>
        <dbReference type="EMBL" id="KAK6543004.1"/>
    </source>
</evidence>
<comment type="caution">
    <text evidence="2">The sequence shown here is derived from an EMBL/GenBank/DDBJ whole genome shotgun (WGS) entry which is preliminary data.</text>
</comment>
<feature type="compositionally biased region" description="Low complexity" evidence="1">
    <location>
        <begin position="43"/>
        <end position="63"/>
    </location>
</feature>
<keyword evidence="3" id="KW-1185">Reference proteome</keyword>
<feature type="compositionally biased region" description="Basic residues" evidence="1">
    <location>
        <begin position="164"/>
        <end position="175"/>
    </location>
</feature>
<feature type="region of interest" description="Disordered" evidence="1">
    <location>
        <begin position="141"/>
        <end position="175"/>
    </location>
</feature>